<dbReference type="Pfam" id="PF06545">
    <property type="entry name" value="AllG"/>
    <property type="match status" value="1"/>
</dbReference>
<evidence type="ECO:0008006" key="2">
    <source>
        <dbReference type="Google" id="ProtNLM"/>
    </source>
</evidence>
<gene>
    <name evidence="1" type="ORF">LCGC14_1308330</name>
</gene>
<dbReference type="Gene3D" id="1.10.10.660">
    <property type="entry name" value="conserved protein of unknown function from Enterococcus faecalis V583"/>
    <property type="match status" value="1"/>
</dbReference>
<name>A0A0F9KN44_9ZZZZ</name>
<dbReference type="Gene3D" id="3.90.1700.10">
    <property type="entry name" value="v583 domain like"/>
    <property type="match status" value="1"/>
</dbReference>
<dbReference type="InterPro" id="IPR024033">
    <property type="entry name" value="OXTCase_su_AllG_h-dom"/>
</dbReference>
<dbReference type="AlphaFoldDB" id="A0A0F9KN44"/>
<dbReference type="EMBL" id="LAZR01007698">
    <property type="protein sequence ID" value="KKM83544.1"/>
    <property type="molecule type" value="Genomic_DNA"/>
</dbReference>
<evidence type="ECO:0000313" key="1">
    <source>
        <dbReference type="EMBL" id="KKM83544.1"/>
    </source>
</evidence>
<comment type="caution">
    <text evidence="1">The sequence shown here is derived from an EMBL/GenBank/DDBJ whole genome shotgun (WGS) entry which is preliminary data.</text>
</comment>
<organism evidence="1">
    <name type="scientific">marine sediment metagenome</name>
    <dbReference type="NCBI Taxonomy" id="412755"/>
    <lineage>
        <taxon>unclassified sequences</taxon>
        <taxon>metagenomes</taxon>
        <taxon>ecological metagenomes</taxon>
    </lineage>
</organism>
<reference evidence="1" key="1">
    <citation type="journal article" date="2015" name="Nature">
        <title>Complex archaea that bridge the gap between prokaryotes and eukaryotes.</title>
        <authorList>
            <person name="Spang A."/>
            <person name="Saw J.H."/>
            <person name="Jorgensen S.L."/>
            <person name="Zaremba-Niedzwiedzka K."/>
            <person name="Martijn J."/>
            <person name="Lind A.E."/>
            <person name="van Eijk R."/>
            <person name="Schleper C."/>
            <person name="Guy L."/>
            <person name="Ettema T.J."/>
        </authorList>
    </citation>
    <scope>NUCLEOTIDE SEQUENCE</scope>
</reference>
<proteinExistence type="predicted"/>
<protein>
    <recommendedName>
        <fullName evidence="2">DUF1116 domain-containing protein</fullName>
    </recommendedName>
</protein>
<accession>A0A0F9KN44</accession>
<sequence>MTNSISSKIEEANEEAVKRILSAECNLVDIEPAGKIIPGYKSNLFTHAGPPIEWERMCHTQKYAIKNLIMYEGLADTPEKAARLAETGEVLIEPNHNYDAVSGMCGATSASLPVLVVKNPVHGNTSYCLQQTSLTAFGNKYETINELDFVRNILAPVLKATIKEAGGIHLKEILATGIQMGDELHGKLDGTRCVFVSGLLPHIVKTDFDKDTLAQVGEYFNTHIGRWYGGNLMMASCKVMMDPAKNIKYSTIVTAMARNGVDFGIQVSGLGNEWFTGPAGTIIGFTFPGYRQEDSTLDLGDSAISETRGFGGMAAPAAPGHARFIGRDFKDAIERTKQMYEITQTEDSLFQIPYLDFRGVPVGIDIKKVVETGILPIVNTGMAHKDGGHPMIGGGRADAPMECFKGAFVAFAKKYAS</sequence>
<dbReference type="Gene3D" id="3.90.1710.10">
    <property type="entry name" value="Enterococcus faecalis V583 domain"/>
    <property type="match status" value="1"/>
</dbReference>
<dbReference type="InterPro" id="IPR009499">
    <property type="entry name" value="AllG-like"/>
</dbReference>